<proteinExistence type="predicted"/>
<organism evidence="1 2">
    <name type="scientific">Actinoplanes sichuanensis</name>
    <dbReference type="NCBI Taxonomy" id="512349"/>
    <lineage>
        <taxon>Bacteria</taxon>
        <taxon>Bacillati</taxon>
        <taxon>Actinomycetota</taxon>
        <taxon>Actinomycetes</taxon>
        <taxon>Micromonosporales</taxon>
        <taxon>Micromonosporaceae</taxon>
        <taxon>Actinoplanes</taxon>
    </lineage>
</organism>
<comment type="caution">
    <text evidence="1">The sequence shown here is derived from an EMBL/GenBank/DDBJ whole genome shotgun (WGS) entry which is preliminary data.</text>
</comment>
<keyword evidence="2" id="KW-1185">Reference proteome</keyword>
<reference evidence="2" key="1">
    <citation type="journal article" date="2019" name="Int. J. Syst. Evol. Microbiol.">
        <title>The Global Catalogue of Microorganisms (GCM) 10K type strain sequencing project: providing services to taxonomists for standard genome sequencing and annotation.</title>
        <authorList>
            <consortium name="The Broad Institute Genomics Platform"/>
            <consortium name="The Broad Institute Genome Sequencing Center for Infectious Disease"/>
            <person name="Wu L."/>
            <person name="Ma J."/>
        </authorList>
    </citation>
    <scope>NUCLEOTIDE SEQUENCE [LARGE SCALE GENOMIC DNA]</scope>
    <source>
        <strain evidence="2">CCM 7526</strain>
    </source>
</reference>
<accession>A0ABW4AUW2</accession>
<dbReference type="EMBL" id="JBHTMK010000086">
    <property type="protein sequence ID" value="MFD1374569.1"/>
    <property type="molecule type" value="Genomic_DNA"/>
</dbReference>
<gene>
    <name evidence="1" type="ORF">ACFQ5G_55355</name>
</gene>
<dbReference type="Proteomes" id="UP001597183">
    <property type="component" value="Unassembled WGS sequence"/>
</dbReference>
<protein>
    <submittedName>
        <fullName evidence="1">XRE family transcriptional regulator</fullName>
    </submittedName>
</protein>
<sequence length="440" mass="47324">MTADRSATGIPAHVLDRADVREALARHDFGQVFALVRKWAGISYSKIGEACGIKPERVGALARGVGSITSYEKIAQISDALLIPGWMMGLAPRVWECFPHGESPQLLADDRWDGDSSVHRRDFLKAATVGTGFAVGLRLENGRYRVGSHFPAVLRKRTARLRRLDNVLGGGDTFRIYAGEYKATKALIKDGMYSEATGRELLSVLAEQAQQAGWAAFDAGDHAEAGRLYEASRAAAEQAGEPLLAGNAFAFLAYQRIQADPAAAVQLATASCEVAGVAAVGSAGALLHERRAWAHAIAGNANETARALDDAQQALVAGGQEPDPDWSAWVDESELQIMAGRCWTELRRPLRAVPILKAVLADFDDAYARDKALYLSWLADSYLNAGEVEESAVTVSRALDLTAGVASVRPRQQLSRVLGGLAEFRTVPEVAEVFEKLTPS</sequence>
<dbReference type="InterPro" id="IPR011990">
    <property type="entry name" value="TPR-like_helical_dom_sf"/>
</dbReference>
<evidence type="ECO:0000313" key="2">
    <source>
        <dbReference type="Proteomes" id="UP001597183"/>
    </source>
</evidence>
<dbReference type="SUPFAM" id="SSF48452">
    <property type="entry name" value="TPR-like"/>
    <property type="match status" value="1"/>
</dbReference>
<evidence type="ECO:0000313" key="1">
    <source>
        <dbReference type="EMBL" id="MFD1374569.1"/>
    </source>
</evidence>
<dbReference type="RefSeq" id="WP_317789038.1">
    <property type="nucleotide sequence ID" value="NZ_AP028461.1"/>
</dbReference>
<name>A0ABW4AUW2_9ACTN</name>